<reference evidence="1" key="1">
    <citation type="journal article" date="2021" name="Proc. Natl. Acad. Sci. U.S.A.">
        <title>A Catalog of Tens of Thousands of Viruses from Human Metagenomes Reveals Hidden Associations with Chronic Diseases.</title>
        <authorList>
            <person name="Tisza M.J."/>
            <person name="Buck C.B."/>
        </authorList>
    </citation>
    <scope>NUCLEOTIDE SEQUENCE</scope>
    <source>
        <strain evidence="1">Cti5L29</strain>
    </source>
</reference>
<dbReference type="EMBL" id="BK015841">
    <property type="protein sequence ID" value="DAE27601.1"/>
    <property type="molecule type" value="Genomic_DNA"/>
</dbReference>
<sequence length="104" mass="12874">MSLNQFWNEDPAIFWVYLEAYEQEQNARFEYDNNVAFLQGQYFMMAIAQVLQFKNPKKIYPKKPFDVSKDETPEEIKQQEFMEQRKIDMKARCEMFKKYRRNYE</sequence>
<organism evidence="1">
    <name type="scientific">virus sp. cti5L29</name>
    <dbReference type="NCBI Taxonomy" id="2826813"/>
    <lineage>
        <taxon>Viruses</taxon>
    </lineage>
</organism>
<accession>A0A8S5R945</accession>
<name>A0A8S5R945_9VIRU</name>
<evidence type="ECO:0000313" key="1">
    <source>
        <dbReference type="EMBL" id="DAE27601.1"/>
    </source>
</evidence>
<protein>
    <submittedName>
        <fullName evidence="1">Uncharacterized protein</fullName>
    </submittedName>
</protein>
<proteinExistence type="predicted"/>